<accession>A0ABT8KNP1</accession>
<keyword evidence="2" id="KW-1185">Reference proteome</keyword>
<reference evidence="1" key="1">
    <citation type="submission" date="2023-06" db="EMBL/GenBank/DDBJ databases">
        <title>Genomic of Parafulvivirga corallium.</title>
        <authorList>
            <person name="Wang G."/>
        </authorList>
    </citation>
    <scope>NUCLEOTIDE SEQUENCE</scope>
    <source>
        <strain evidence="1">BMA10</strain>
    </source>
</reference>
<evidence type="ECO:0000313" key="2">
    <source>
        <dbReference type="Proteomes" id="UP001172082"/>
    </source>
</evidence>
<dbReference type="EMBL" id="JAUJEA010000002">
    <property type="protein sequence ID" value="MDN5201165.1"/>
    <property type="molecule type" value="Genomic_DNA"/>
</dbReference>
<organism evidence="1 2">
    <name type="scientific">Splendidivirga corallicola</name>
    <dbReference type="NCBI Taxonomy" id="3051826"/>
    <lineage>
        <taxon>Bacteria</taxon>
        <taxon>Pseudomonadati</taxon>
        <taxon>Bacteroidota</taxon>
        <taxon>Cytophagia</taxon>
        <taxon>Cytophagales</taxon>
        <taxon>Splendidivirgaceae</taxon>
        <taxon>Splendidivirga</taxon>
    </lineage>
</organism>
<protein>
    <submittedName>
        <fullName evidence="1">Uncharacterized protein</fullName>
    </submittedName>
</protein>
<dbReference type="Proteomes" id="UP001172082">
    <property type="component" value="Unassembled WGS sequence"/>
</dbReference>
<comment type="caution">
    <text evidence="1">The sequence shown here is derived from an EMBL/GenBank/DDBJ whole genome shotgun (WGS) entry which is preliminary data.</text>
</comment>
<name>A0ABT8KNP1_9BACT</name>
<dbReference type="RefSeq" id="WP_346751191.1">
    <property type="nucleotide sequence ID" value="NZ_JAUJEA010000002.1"/>
</dbReference>
<proteinExistence type="predicted"/>
<sequence length="202" mass="23524">MIDNIKEILNVYFDELDKQTAFLVSVHSDKDQRFMSSVLSLTILANEVIKLDSPTEKDIRNMLMKLYLRGFDIYRGHEEAIKLRKDQEWMLLMIEKHLFSSYPVYHDLMSECERIHPFEETAQSLMDVFKGLASPLSLGDVWKIKGTEYLIGAPFANASDLWIHKLADLDKNRLPSFRLSELLPLRFEDLQLRVIAADPKFS</sequence>
<evidence type="ECO:0000313" key="1">
    <source>
        <dbReference type="EMBL" id="MDN5201165.1"/>
    </source>
</evidence>
<gene>
    <name evidence="1" type="ORF">QQ008_07325</name>
</gene>